<dbReference type="Pfam" id="PF02076">
    <property type="entry name" value="STE3"/>
    <property type="match status" value="1"/>
</dbReference>
<comment type="subcellular location">
    <subcellularLocation>
        <location evidence="1">Membrane</location>
        <topology evidence="1">Multi-pass membrane protein</topology>
    </subcellularLocation>
</comment>
<feature type="region of interest" description="Disordered" evidence="10">
    <location>
        <begin position="373"/>
        <end position="393"/>
    </location>
</feature>
<evidence type="ECO:0000256" key="8">
    <source>
        <dbReference type="ARBA" id="ARBA00023170"/>
    </source>
</evidence>
<evidence type="ECO:0000313" key="13">
    <source>
        <dbReference type="Proteomes" id="UP000217199"/>
    </source>
</evidence>
<comment type="similarity">
    <text evidence="2">Belongs to the G-protein coupled receptor 4 family.</text>
</comment>
<evidence type="ECO:0000256" key="11">
    <source>
        <dbReference type="SAM" id="Phobius"/>
    </source>
</evidence>
<name>A0A286U875_9AGAM</name>
<dbReference type="GO" id="GO:0004934">
    <property type="term" value="F:mating-type alpha-factor pheromone receptor activity"/>
    <property type="evidence" value="ECO:0007669"/>
    <property type="project" value="InterPro"/>
</dbReference>
<feature type="transmembrane region" description="Helical" evidence="11">
    <location>
        <begin position="206"/>
        <end position="230"/>
    </location>
</feature>
<dbReference type="FunCoup" id="A0A286U875">
    <property type="interactions" value="89"/>
</dbReference>
<dbReference type="EMBL" id="NBII01000009">
    <property type="protein sequence ID" value="PAV15755.1"/>
    <property type="molecule type" value="Genomic_DNA"/>
</dbReference>
<comment type="caution">
    <text evidence="12">The sequence shown here is derived from an EMBL/GenBank/DDBJ whole genome shotgun (WGS) entry which is preliminary data.</text>
</comment>
<feature type="transmembrane region" description="Helical" evidence="11">
    <location>
        <begin position="116"/>
        <end position="135"/>
    </location>
</feature>
<dbReference type="InterPro" id="IPR000481">
    <property type="entry name" value="GPCR_Pheromne_B_alpha_rcpt"/>
</dbReference>
<keyword evidence="7 11" id="KW-0472">Membrane</keyword>
<keyword evidence="4 11" id="KW-0812">Transmembrane</keyword>
<keyword evidence="6" id="KW-0297">G-protein coupled receptor</keyword>
<organism evidence="12 13">
    <name type="scientific">Pyrrhoderma noxium</name>
    <dbReference type="NCBI Taxonomy" id="2282107"/>
    <lineage>
        <taxon>Eukaryota</taxon>
        <taxon>Fungi</taxon>
        <taxon>Dikarya</taxon>
        <taxon>Basidiomycota</taxon>
        <taxon>Agaricomycotina</taxon>
        <taxon>Agaricomycetes</taxon>
        <taxon>Hymenochaetales</taxon>
        <taxon>Hymenochaetaceae</taxon>
        <taxon>Pyrrhoderma</taxon>
    </lineage>
</organism>
<dbReference type="AlphaFoldDB" id="A0A286U875"/>
<evidence type="ECO:0000256" key="9">
    <source>
        <dbReference type="ARBA" id="ARBA00023224"/>
    </source>
</evidence>
<feature type="transmembrane region" description="Helical" evidence="11">
    <location>
        <begin position="6"/>
        <end position="27"/>
    </location>
</feature>
<evidence type="ECO:0000256" key="2">
    <source>
        <dbReference type="ARBA" id="ARBA00011085"/>
    </source>
</evidence>
<evidence type="ECO:0000256" key="10">
    <source>
        <dbReference type="SAM" id="MobiDB-lite"/>
    </source>
</evidence>
<dbReference type="PANTHER" id="PTHR28097:SF1">
    <property type="entry name" value="PHEROMONE A FACTOR RECEPTOR"/>
    <property type="match status" value="1"/>
</dbReference>
<evidence type="ECO:0000256" key="5">
    <source>
        <dbReference type="ARBA" id="ARBA00022989"/>
    </source>
</evidence>
<accession>A0A286U875</accession>
<dbReference type="InParanoid" id="A0A286U875"/>
<feature type="transmembrane region" description="Helical" evidence="11">
    <location>
        <begin position="275"/>
        <end position="292"/>
    </location>
</feature>
<feature type="transmembrane region" description="Helical" evidence="11">
    <location>
        <begin position="162"/>
        <end position="185"/>
    </location>
</feature>
<evidence type="ECO:0000256" key="1">
    <source>
        <dbReference type="ARBA" id="ARBA00004141"/>
    </source>
</evidence>
<feature type="compositionally biased region" description="Basic and acidic residues" evidence="10">
    <location>
        <begin position="373"/>
        <end position="382"/>
    </location>
</feature>
<evidence type="ECO:0000256" key="4">
    <source>
        <dbReference type="ARBA" id="ARBA00022692"/>
    </source>
</evidence>
<keyword evidence="8 12" id="KW-0675">Receptor</keyword>
<keyword evidence="13" id="KW-1185">Reference proteome</keyword>
<evidence type="ECO:0000313" key="12">
    <source>
        <dbReference type="EMBL" id="PAV15755.1"/>
    </source>
</evidence>
<keyword evidence="5 11" id="KW-1133">Transmembrane helix</keyword>
<dbReference type="GO" id="GO:0005886">
    <property type="term" value="C:plasma membrane"/>
    <property type="evidence" value="ECO:0007669"/>
    <property type="project" value="TreeGrafter"/>
</dbReference>
<dbReference type="STRING" id="2282107.A0A286U875"/>
<proteinExistence type="inferred from homology"/>
<evidence type="ECO:0000256" key="7">
    <source>
        <dbReference type="ARBA" id="ARBA00023136"/>
    </source>
</evidence>
<reference evidence="12 13" key="1">
    <citation type="journal article" date="2017" name="Mol. Ecol.">
        <title>Comparative and population genomic landscape of Phellinus noxius: A hypervariable fungus causing root rot in trees.</title>
        <authorList>
            <person name="Chung C.L."/>
            <person name="Lee T.J."/>
            <person name="Akiba M."/>
            <person name="Lee H.H."/>
            <person name="Kuo T.H."/>
            <person name="Liu D."/>
            <person name="Ke H.M."/>
            <person name="Yokoi T."/>
            <person name="Roa M.B."/>
            <person name="Lu M.J."/>
            <person name="Chang Y.Y."/>
            <person name="Ann P.J."/>
            <person name="Tsai J.N."/>
            <person name="Chen C.Y."/>
            <person name="Tzean S.S."/>
            <person name="Ota Y."/>
            <person name="Hattori T."/>
            <person name="Sahashi N."/>
            <person name="Liou R.F."/>
            <person name="Kikuchi T."/>
            <person name="Tsai I.J."/>
        </authorList>
    </citation>
    <scope>NUCLEOTIDE SEQUENCE [LARGE SCALE GENOMIC DNA]</scope>
    <source>
        <strain evidence="12 13">FFPRI411160</strain>
    </source>
</reference>
<feature type="transmembrane region" description="Helical" evidence="11">
    <location>
        <begin position="76"/>
        <end position="95"/>
    </location>
</feature>
<evidence type="ECO:0000256" key="3">
    <source>
        <dbReference type="ARBA" id="ARBA00022507"/>
    </source>
</evidence>
<dbReference type="CDD" id="cd14966">
    <property type="entry name" value="7tmD_STE3"/>
    <property type="match status" value="1"/>
</dbReference>
<gene>
    <name evidence="12" type="ORF">PNOK_0861300</name>
</gene>
<dbReference type="GO" id="GO:0000750">
    <property type="term" value="P:pheromone-dependent signal transduction involved in conjugation with cellular fusion"/>
    <property type="evidence" value="ECO:0007669"/>
    <property type="project" value="TreeGrafter"/>
</dbReference>
<keyword evidence="3" id="KW-0589">Pheromone response</keyword>
<dbReference type="OrthoDB" id="2874149at2759"/>
<dbReference type="Proteomes" id="UP000217199">
    <property type="component" value="Unassembled WGS sequence"/>
</dbReference>
<sequence>MAVDPLYPLYSVFVFISFVIVLIPLPWHLQAWNVGTCSYMIWTAIACLNQFINSIVWKDNAINWSPGWCDISSRIIVMTSVAIPACSLTITRRLYMISRSQVVMASKKERRRELMIDLSVCVGFPVFLLILYFFVQGHRFNIFEQVGCFPAVYNVTLAYPFIYMWPPMFGAISMVYCFLTIKSFLKRRREMGHFLRNYSKLTTSRYFRLMALSMMDTALTIPLSIFVIWVNTTESQVQPWLGLADAHFGFSRVDQIPAVLWRTSKWTVITMDMDRWFVVICAFIFFFFFGLAEESFRHYTQAYWRVMRIFGVRPKPKTSMLGSSMCPTPRLPNISTDLKVTVTYDRDLEKHDSFISSSVGDLSTQVSVDSRLSLDDQKDRKSPIGTDLSDIPP</sequence>
<protein>
    <submittedName>
        <fullName evidence="12">Pheromone receptor</fullName>
    </submittedName>
</protein>
<dbReference type="PRINTS" id="PR00899">
    <property type="entry name" value="GPCRSTE3"/>
</dbReference>
<keyword evidence="9" id="KW-0807">Transducer</keyword>
<dbReference type="InterPro" id="IPR001499">
    <property type="entry name" value="GPCR_STE3"/>
</dbReference>
<dbReference type="PANTHER" id="PTHR28097">
    <property type="entry name" value="PHEROMONE A FACTOR RECEPTOR"/>
    <property type="match status" value="1"/>
</dbReference>
<evidence type="ECO:0000256" key="6">
    <source>
        <dbReference type="ARBA" id="ARBA00023040"/>
    </source>
</evidence>
<dbReference type="PRINTS" id="PR00901">
    <property type="entry name" value="PHEROMONEBAR"/>
</dbReference>